<keyword evidence="2" id="KW-0472">Membrane</keyword>
<feature type="compositionally biased region" description="Basic and acidic residues" evidence="1">
    <location>
        <begin position="61"/>
        <end position="70"/>
    </location>
</feature>
<keyword evidence="2" id="KW-0812">Transmembrane</keyword>
<evidence type="ECO:0000256" key="1">
    <source>
        <dbReference type="SAM" id="MobiDB-lite"/>
    </source>
</evidence>
<dbReference type="HOGENOM" id="CLU_052613_0_0_7"/>
<feature type="compositionally biased region" description="Low complexity" evidence="1">
    <location>
        <begin position="35"/>
        <end position="53"/>
    </location>
</feature>
<gene>
    <name evidence="4" type="ordered locus">Hoch_2825</name>
</gene>
<accession>D0LPI6</accession>
<dbReference type="KEGG" id="hoh:Hoch_2825"/>
<organism evidence="4 5">
    <name type="scientific">Haliangium ochraceum (strain DSM 14365 / JCM 11303 / SMP-2)</name>
    <dbReference type="NCBI Taxonomy" id="502025"/>
    <lineage>
        <taxon>Bacteria</taxon>
        <taxon>Pseudomonadati</taxon>
        <taxon>Myxococcota</taxon>
        <taxon>Polyangia</taxon>
        <taxon>Haliangiales</taxon>
        <taxon>Kofleriaceae</taxon>
        <taxon>Haliangium</taxon>
    </lineage>
</organism>
<proteinExistence type="predicted"/>
<keyword evidence="5" id="KW-1185">Reference proteome</keyword>
<feature type="signal peptide" evidence="3">
    <location>
        <begin position="1"/>
        <end position="23"/>
    </location>
</feature>
<dbReference type="AlphaFoldDB" id="D0LPI6"/>
<protein>
    <recommendedName>
        <fullName evidence="6">PEGA domain-containing protein</fullName>
    </recommendedName>
</protein>
<dbReference type="eggNOG" id="COG0457">
    <property type="taxonomic scope" value="Bacteria"/>
</dbReference>
<dbReference type="Gene3D" id="1.25.40.10">
    <property type="entry name" value="Tetratricopeptide repeat domain"/>
    <property type="match status" value="1"/>
</dbReference>
<dbReference type="InterPro" id="IPR011990">
    <property type="entry name" value="TPR-like_helical_dom_sf"/>
</dbReference>
<feature type="region of interest" description="Disordered" evidence="1">
    <location>
        <begin position="33"/>
        <end position="70"/>
    </location>
</feature>
<feature type="chain" id="PRO_5003011430" description="PEGA domain-containing protein" evidence="3">
    <location>
        <begin position="24"/>
        <end position="362"/>
    </location>
</feature>
<dbReference type="Proteomes" id="UP000001880">
    <property type="component" value="Chromosome"/>
</dbReference>
<evidence type="ECO:0000313" key="4">
    <source>
        <dbReference type="EMBL" id="ACY15349.1"/>
    </source>
</evidence>
<evidence type="ECO:0000256" key="2">
    <source>
        <dbReference type="SAM" id="Phobius"/>
    </source>
</evidence>
<evidence type="ECO:0000313" key="5">
    <source>
        <dbReference type="Proteomes" id="UP000001880"/>
    </source>
</evidence>
<keyword evidence="3" id="KW-0732">Signal</keyword>
<dbReference type="SUPFAM" id="SSF48452">
    <property type="entry name" value="TPR-like"/>
    <property type="match status" value="1"/>
</dbReference>
<keyword evidence="2" id="KW-1133">Transmembrane helix</keyword>
<evidence type="ECO:0000256" key="3">
    <source>
        <dbReference type="SAM" id="SignalP"/>
    </source>
</evidence>
<sequence length="362" mass="39032">MRYRRFHPLFVLLAVGAGLLAYATTPTGAWAQSLPSGAEAESPASSSTAAAEPSESEPVTEEDRTPPEERARARALFREGVVLHLDTLFARAADMYQEALDIWPHPGFSYNLALARIQLEDPIGAYESMKRAVRLGAAPLTPEAYENAQNILKLLDGQLAVVEVHCDTPGAVVTFDGKPILTGPGHESFRALPGSHLLMASKDRHLPASEEVVLEPGGRSSIAIAPRVPEQTVTFRRWPVWRPWAVTAGGAAVLVVAGVLDRQAATTFDQNAEVLAERCAPDRGCLERELSADFDATYRRARSRRALATGVYVAGGITAAAGIVLLFMNREQTVRRSVAETSVSIHPTFDNEAVGLGARLSF</sequence>
<reference evidence="4 5" key="1">
    <citation type="journal article" date="2010" name="Stand. Genomic Sci.">
        <title>Complete genome sequence of Haliangium ochraceum type strain (SMP-2).</title>
        <authorList>
            <consortium name="US DOE Joint Genome Institute (JGI-PGF)"/>
            <person name="Ivanova N."/>
            <person name="Daum C."/>
            <person name="Lang E."/>
            <person name="Abt B."/>
            <person name="Kopitz M."/>
            <person name="Saunders E."/>
            <person name="Lapidus A."/>
            <person name="Lucas S."/>
            <person name="Glavina Del Rio T."/>
            <person name="Nolan M."/>
            <person name="Tice H."/>
            <person name="Copeland A."/>
            <person name="Cheng J.F."/>
            <person name="Chen F."/>
            <person name="Bruce D."/>
            <person name="Goodwin L."/>
            <person name="Pitluck S."/>
            <person name="Mavromatis K."/>
            <person name="Pati A."/>
            <person name="Mikhailova N."/>
            <person name="Chen A."/>
            <person name="Palaniappan K."/>
            <person name="Land M."/>
            <person name="Hauser L."/>
            <person name="Chang Y.J."/>
            <person name="Jeffries C.D."/>
            <person name="Detter J.C."/>
            <person name="Brettin T."/>
            <person name="Rohde M."/>
            <person name="Goker M."/>
            <person name="Bristow J."/>
            <person name="Markowitz V."/>
            <person name="Eisen J.A."/>
            <person name="Hugenholtz P."/>
            <person name="Kyrpides N.C."/>
            <person name="Klenk H.P."/>
        </authorList>
    </citation>
    <scope>NUCLEOTIDE SEQUENCE [LARGE SCALE GENOMIC DNA]</scope>
    <source>
        <strain evidence="5">DSM 14365 / CIP 107738 / JCM 11303 / AJ 13395 / SMP-2</strain>
    </source>
</reference>
<dbReference type="EMBL" id="CP001804">
    <property type="protein sequence ID" value="ACY15349.1"/>
    <property type="molecule type" value="Genomic_DNA"/>
</dbReference>
<dbReference type="STRING" id="502025.Hoch_2825"/>
<feature type="transmembrane region" description="Helical" evidence="2">
    <location>
        <begin position="306"/>
        <end position="327"/>
    </location>
</feature>
<evidence type="ECO:0008006" key="6">
    <source>
        <dbReference type="Google" id="ProtNLM"/>
    </source>
</evidence>
<name>D0LPI6_HALO1</name>